<sequence>MSFQGNLSEDLHPASAGSSEPLMRLTAENEGNPNMLDELNYEPDIPTPNWTPNCLSTVPYQHVPLSSSSGMYGEQPLVPSSLVGQQEEPLASRYNIRSHFLEYIRRKTRNLQLFILFLNLSGSYRTCSQQRLPYMHPSSSTNPQYNISPVSRPQLSSSSSRYRYMLYDYICTKNIYKCKLQRRCQRQCNQHPLERGESSSVSRRQLQPSLLGTEGNLNNHCISTQSRHAIQQQHGNNFHVQPNNQGLYNQRMMDSAPRQSETLTGVSQQPNARITALQEPNNPTMQQHQQQFRRLYDPTSTFGAPGCLSSATYQDVPFASSSGMHSQQPLAPSSLVGGQNKSSASMMLNASTREDIDQKVTNLSLKNHHLLLNERSPYGPYDERYDAGGQYLDPHMRKFEKCLRKGK</sequence>
<feature type="region of interest" description="Disordered" evidence="1">
    <location>
        <begin position="319"/>
        <end position="341"/>
    </location>
</feature>
<evidence type="ECO:0000256" key="1">
    <source>
        <dbReference type="SAM" id="MobiDB-lite"/>
    </source>
</evidence>
<reference evidence="2 3" key="1">
    <citation type="submission" date="2022-03" db="EMBL/GenBank/DDBJ databases">
        <authorList>
            <person name="Macdonald S."/>
            <person name="Ahmed S."/>
            <person name="Newling K."/>
        </authorList>
    </citation>
    <scope>NUCLEOTIDE SEQUENCE [LARGE SCALE GENOMIC DNA]</scope>
</reference>
<dbReference type="EMBL" id="CAKOAT010066266">
    <property type="protein sequence ID" value="CAH8306765.1"/>
    <property type="molecule type" value="Genomic_DNA"/>
</dbReference>
<name>A0ABC8J0B0_ERUVS</name>
<dbReference type="Proteomes" id="UP001642260">
    <property type="component" value="Unassembled WGS sequence"/>
</dbReference>
<protein>
    <submittedName>
        <fullName evidence="2">Uncharacterized protein</fullName>
    </submittedName>
</protein>
<keyword evidence="3" id="KW-1185">Reference proteome</keyword>
<comment type="caution">
    <text evidence="2">The sequence shown here is derived from an EMBL/GenBank/DDBJ whole genome shotgun (WGS) entry which is preliminary data.</text>
</comment>
<gene>
    <name evidence="2" type="ORF">ERUC_LOCUS4738</name>
</gene>
<accession>A0ABC8J0B0</accession>
<evidence type="ECO:0000313" key="3">
    <source>
        <dbReference type="Proteomes" id="UP001642260"/>
    </source>
</evidence>
<feature type="region of interest" description="Disordered" evidence="1">
    <location>
        <begin position="1"/>
        <end position="22"/>
    </location>
</feature>
<proteinExistence type="predicted"/>
<evidence type="ECO:0000313" key="2">
    <source>
        <dbReference type="EMBL" id="CAH8306765.1"/>
    </source>
</evidence>
<dbReference type="AlphaFoldDB" id="A0ABC8J0B0"/>
<organism evidence="2 3">
    <name type="scientific">Eruca vesicaria subsp. sativa</name>
    <name type="common">Garden rocket</name>
    <name type="synonym">Eruca sativa</name>
    <dbReference type="NCBI Taxonomy" id="29727"/>
    <lineage>
        <taxon>Eukaryota</taxon>
        <taxon>Viridiplantae</taxon>
        <taxon>Streptophyta</taxon>
        <taxon>Embryophyta</taxon>
        <taxon>Tracheophyta</taxon>
        <taxon>Spermatophyta</taxon>
        <taxon>Magnoliopsida</taxon>
        <taxon>eudicotyledons</taxon>
        <taxon>Gunneridae</taxon>
        <taxon>Pentapetalae</taxon>
        <taxon>rosids</taxon>
        <taxon>malvids</taxon>
        <taxon>Brassicales</taxon>
        <taxon>Brassicaceae</taxon>
        <taxon>Brassiceae</taxon>
        <taxon>Eruca</taxon>
    </lineage>
</organism>